<keyword evidence="2 8" id="KW-1277">Toxin-antitoxin system</keyword>
<accession>A0A4R0Q5S7</accession>
<dbReference type="OrthoDB" id="9804823at2"/>
<evidence type="ECO:0000256" key="3">
    <source>
        <dbReference type="ARBA" id="ARBA00022722"/>
    </source>
</evidence>
<keyword evidence="11" id="KW-1185">Reference proteome</keyword>
<protein>
    <recommendedName>
        <fullName evidence="8">Ribonuclease VapC</fullName>
        <shortName evidence="8">RNase VapC</shortName>
        <ecNumber evidence="8">3.1.-.-</ecNumber>
    </recommendedName>
    <alternativeName>
        <fullName evidence="8">Toxin VapC</fullName>
    </alternativeName>
</protein>
<evidence type="ECO:0000256" key="4">
    <source>
        <dbReference type="ARBA" id="ARBA00022723"/>
    </source>
</evidence>
<evidence type="ECO:0000256" key="5">
    <source>
        <dbReference type="ARBA" id="ARBA00022801"/>
    </source>
</evidence>
<dbReference type="Proteomes" id="UP000293925">
    <property type="component" value="Unassembled WGS sequence"/>
</dbReference>
<comment type="similarity">
    <text evidence="7 8">Belongs to the PINc/VapC protein family.</text>
</comment>
<dbReference type="InterPro" id="IPR022907">
    <property type="entry name" value="VapC_family"/>
</dbReference>
<dbReference type="InterPro" id="IPR029060">
    <property type="entry name" value="PIN-like_dom_sf"/>
</dbReference>
<evidence type="ECO:0000313" key="10">
    <source>
        <dbReference type="EMBL" id="TCD29249.1"/>
    </source>
</evidence>
<dbReference type="InterPro" id="IPR050556">
    <property type="entry name" value="Type_II_TA_system_RNase"/>
</dbReference>
<evidence type="ECO:0000256" key="7">
    <source>
        <dbReference type="ARBA" id="ARBA00038093"/>
    </source>
</evidence>
<dbReference type="GO" id="GO:0000287">
    <property type="term" value="F:magnesium ion binding"/>
    <property type="evidence" value="ECO:0007669"/>
    <property type="project" value="UniProtKB-UniRule"/>
</dbReference>
<comment type="cofactor">
    <cofactor evidence="1 8">
        <name>Mg(2+)</name>
        <dbReference type="ChEBI" id="CHEBI:18420"/>
    </cofactor>
</comment>
<evidence type="ECO:0000256" key="1">
    <source>
        <dbReference type="ARBA" id="ARBA00001946"/>
    </source>
</evidence>
<dbReference type="EC" id="3.1.-.-" evidence="8"/>
<evidence type="ECO:0000256" key="8">
    <source>
        <dbReference type="HAMAP-Rule" id="MF_00265"/>
    </source>
</evidence>
<dbReference type="RefSeq" id="WP_131527345.1">
    <property type="nucleotide sequence ID" value="NZ_SJSO01000002.1"/>
</dbReference>
<dbReference type="GO" id="GO:0004540">
    <property type="term" value="F:RNA nuclease activity"/>
    <property type="evidence" value="ECO:0007669"/>
    <property type="project" value="InterPro"/>
</dbReference>
<evidence type="ECO:0000256" key="6">
    <source>
        <dbReference type="ARBA" id="ARBA00022842"/>
    </source>
</evidence>
<keyword evidence="3 8" id="KW-0540">Nuclease</keyword>
<dbReference type="EMBL" id="SJSO01000002">
    <property type="protein sequence ID" value="TCD29249.1"/>
    <property type="molecule type" value="Genomic_DNA"/>
</dbReference>
<evidence type="ECO:0000259" key="9">
    <source>
        <dbReference type="Pfam" id="PF01850"/>
    </source>
</evidence>
<feature type="binding site" evidence="8">
    <location>
        <position position="9"/>
    </location>
    <ligand>
        <name>Mg(2+)</name>
        <dbReference type="ChEBI" id="CHEBI:18420"/>
    </ligand>
</feature>
<dbReference type="PANTHER" id="PTHR33653">
    <property type="entry name" value="RIBONUCLEASE VAPC2"/>
    <property type="match status" value="1"/>
</dbReference>
<keyword evidence="5 8" id="KW-0378">Hydrolase</keyword>
<dbReference type="Gene3D" id="3.40.50.1010">
    <property type="entry name" value="5'-nuclease"/>
    <property type="match status" value="1"/>
</dbReference>
<reference evidence="10 11" key="1">
    <citation type="submission" date="2019-02" db="EMBL/GenBank/DDBJ databases">
        <title>Pedobacter sp. RP-3-21 sp. nov., isolated from Arctic soil.</title>
        <authorList>
            <person name="Dahal R.H."/>
        </authorList>
    </citation>
    <scope>NUCLEOTIDE SEQUENCE [LARGE SCALE GENOMIC DNA]</scope>
    <source>
        <strain evidence="10 11">RP-3-21</strain>
    </source>
</reference>
<comment type="function">
    <text evidence="8">Toxic component of a toxin-antitoxin (TA) system. An RNase.</text>
</comment>
<dbReference type="Pfam" id="PF01850">
    <property type="entry name" value="PIN"/>
    <property type="match status" value="1"/>
</dbReference>
<comment type="caution">
    <text evidence="10">The sequence shown here is derived from an EMBL/GenBank/DDBJ whole genome shotgun (WGS) entry which is preliminary data.</text>
</comment>
<feature type="binding site" evidence="8">
    <location>
        <position position="97"/>
    </location>
    <ligand>
        <name>Mg(2+)</name>
        <dbReference type="ChEBI" id="CHEBI:18420"/>
    </ligand>
</feature>
<evidence type="ECO:0000313" key="11">
    <source>
        <dbReference type="Proteomes" id="UP000293925"/>
    </source>
</evidence>
<dbReference type="PANTHER" id="PTHR33653:SF1">
    <property type="entry name" value="RIBONUCLEASE VAPC2"/>
    <property type="match status" value="1"/>
</dbReference>
<dbReference type="SUPFAM" id="SSF88723">
    <property type="entry name" value="PIN domain-like"/>
    <property type="match status" value="1"/>
</dbReference>
<dbReference type="GO" id="GO:0090729">
    <property type="term" value="F:toxin activity"/>
    <property type="evidence" value="ECO:0007669"/>
    <property type="project" value="UniProtKB-KW"/>
</dbReference>
<organism evidence="10 11">
    <name type="scientific">Pedobacter psychrodurus</name>
    <dbReference type="NCBI Taxonomy" id="2530456"/>
    <lineage>
        <taxon>Bacteria</taxon>
        <taxon>Pseudomonadati</taxon>
        <taxon>Bacteroidota</taxon>
        <taxon>Sphingobacteriia</taxon>
        <taxon>Sphingobacteriales</taxon>
        <taxon>Sphingobacteriaceae</taxon>
        <taxon>Pedobacter</taxon>
    </lineage>
</organism>
<keyword evidence="4 8" id="KW-0479">Metal-binding</keyword>
<keyword evidence="6 8" id="KW-0460">Magnesium</keyword>
<name>A0A4R0Q5S7_9SPHI</name>
<feature type="domain" description="PIN" evidence="9">
    <location>
        <begin position="6"/>
        <end position="122"/>
    </location>
</feature>
<dbReference type="CDD" id="cd09881">
    <property type="entry name" value="PIN_VapC4-5_FitB-like"/>
    <property type="match status" value="1"/>
</dbReference>
<dbReference type="HAMAP" id="MF_00265">
    <property type="entry name" value="VapC_Nob1"/>
    <property type="match status" value="1"/>
</dbReference>
<keyword evidence="8" id="KW-0800">Toxin</keyword>
<sequence>MADQIIMVDTSILIDYFRKKDKSKTRLLALSKKSENLCISSITEFEIFTGARGEQIGFWETMLTNFIIFPFDSDAALAAVSIQNNLKKLRKSIDKADLFIAATAIAHNLSFDTLNQKHFEKIEGLKLL</sequence>
<evidence type="ECO:0000256" key="2">
    <source>
        <dbReference type="ARBA" id="ARBA00022649"/>
    </source>
</evidence>
<dbReference type="AlphaFoldDB" id="A0A4R0Q5S7"/>
<dbReference type="InterPro" id="IPR002716">
    <property type="entry name" value="PIN_dom"/>
</dbReference>
<dbReference type="GO" id="GO:0016787">
    <property type="term" value="F:hydrolase activity"/>
    <property type="evidence" value="ECO:0007669"/>
    <property type="project" value="UniProtKB-KW"/>
</dbReference>
<proteinExistence type="inferred from homology"/>
<gene>
    <name evidence="8" type="primary">vapC</name>
    <name evidence="10" type="ORF">EZ456_03545</name>
</gene>